<dbReference type="Proteomes" id="UP000807306">
    <property type="component" value="Unassembled WGS sequence"/>
</dbReference>
<protein>
    <submittedName>
        <fullName evidence="2">Uncharacterized protein</fullName>
    </submittedName>
</protein>
<reference evidence="2" key="1">
    <citation type="submission" date="2020-11" db="EMBL/GenBank/DDBJ databases">
        <authorList>
            <consortium name="DOE Joint Genome Institute"/>
            <person name="Ahrendt S."/>
            <person name="Riley R."/>
            <person name="Andreopoulos W."/>
            <person name="Labutti K."/>
            <person name="Pangilinan J."/>
            <person name="Ruiz-Duenas F.J."/>
            <person name="Barrasa J.M."/>
            <person name="Sanchez-Garcia M."/>
            <person name="Camarero S."/>
            <person name="Miyauchi S."/>
            <person name="Serrano A."/>
            <person name="Linde D."/>
            <person name="Babiker R."/>
            <person name="Drula E."/>
            <person name="Ayuso-Fernandez I."/>
            <person name="Pacheco R."/>
            <person name="Padilla G."/>
            <person name="Ferreira P."/>
            <person name="Barriuso J."/>
            <person name="Kellner H."/>
            <person name="Castanera R."/>
            <person name="Alfaro M."/>
            <person name="Ramirez L."/>
            <person name="Pisabarro A.G."/>
            <person name="Kuo A."/>
            <person name="Tritt A."/>
            <person name="Lipzen A."/>
            <person name="He G."/>
            <person name="Yan M."/>
            <person name="Ng V."/>
            <person name="Cullen D."/>
            <person name="Martin F."/>
            <person name="Rosso M.-N."/>
            <person name="Henrissat B."/>
            <person name="Hibbett D."/>
            <person name="Martinez A.T."/>
            <person name="Grigoriev I.V."/>
        </authorList>
    </citation>
    <scope>NUCLEOTIDE SEQUENCE</scope>
    <source>
        <strain evidence="2">CBS 506.95</strain>
    </source>
</reference>
<dbReference type="EMBL" id="MU157838">
    <property type="protein sequence ID" value="KAF9530660.1"/>
    <property type="molecule type" value="Genomic_DNA"/>
</dbReference>
<name>A0A9P6JSL7_9AGAR</name>
<evidence type="ECO:0000313" key="3">
    <source>
        <dbReference type="Proteomes" id="UP000807306"/>
    </source>
</evidence>
<gene>
    <name evidence="2" type="ORF">CPB83DRAFT_834034</name>
</gene>
<evidence type="ECO:0000313" key="2">
    <source>
        <dbReference type="EMBL" id="KAF9530660.1"/>
    </source>
</evidence>
<proteinExistence type="predicted"/>
<feature type="region of interest" description="Disordered" evidence="1">
    <location>
        <begin position="207"/>
        <end position="242"/>
    </location>
</feature>
<evidence type="ECO:0000256" key="1">
    <source>
        <dbReference type="SAM" id="MobiDB-lite"/>
    </source>
</evidence>
<accession>A0A9P6JSL7</accession>
<comment type="caution">
    <text evidence="2">The sequence shown here is derived from an EMBL/GenBank/DDBJ whole genome shotgun (WGS) entry which is preliminary data.</text>
</comment>
<keyword evidence="3" id="KW-1185">Reference proteome</keyword>
<organism evidence="2 3">
    <name type="scientific">Crepidotus variabilis</name>
    <dbReference type="NCBI Taxonomy" id="179855"/>
    <lineage>
        <taxon>Eukaryota</taxon>
        <taxon>Fungi</taxon>
        <taxon>Dikarya</taxon>
        <taxon>Basidiomycota</taxon>
        <taxon>Agaricomycotina</taxon>
        <taxon>Agaricomycetes</taxon>
        <taxon>Agaricomycetidae</taxon>
        <taxon>Agaricales</taxon>
        <taxon>Agaricineae</taxon>
        <taxon>Crepidotaceae</taxon>
        <taxon>Crepidotus</taxon>
    </lineage>
</organism>
<dbReference type="AlphaFoldDB" id="A0A9P6JSL7"/>
<sequence length="242" mass="26955">MPPDYPGHQVANFYPINLSSIAIGQFPIDLFNRLIHDACFSNDEEVASKAKEVLRGSSCLHRVDPRRTLTAEPGVLSLDSLGGLMTAGLSTSQHHELPSRTEGFQLNHIHQGSAHLPLGMPPSITANPVEHPLTVLPIHLPFGDHLVMGYPPTNPFNDGFLRNNAHFDFSQPPPVDNLREESTSTLIYPTNYQQPVERRLTSTVHSHFQNDQEKCTNNWGPSSLKKAHHHPNYFPSQGSRKL</sequence>